<protein>
    <submittedName>
        <fullName evidence="4">Serine/threonine-protein phosphatase</fullName>
    </submittedName>
</protein>
<dbReference type="InterPro" id="IPR052016">
    <property type="entry name" value="Bact_Sigma-Reg"/>
</dbReference>
<dbReference type="InterPro" id="IPR036457">
    <property type="entry name" value="PPM-type-like_dom_sf"/>
</dbReference>
<keyword evidence="2" id="KW-0812">Transmembrane</keyword>
<feature type="domain" description="PPM-type phosphatase" evidence="3">
    <location>
        <begin position="149"/>
        <end position="375"/>
    </location>
</feature>
<feature type="transmembrane region" description="Helical" evidence="2">
    <location>
        <begin position="97"/>
        <end position="117"/>
    </location>
</feature>
<reference evidence="4 5" key="1">
    <citation type="submission" date="2019-07" db="EMBL/GenBank/DDBJ databases">
        <title>Quadrisphaera sp. strain DD2A genome sequencing and assembly.</title>
        <authorList>
            <person name="Kim I."/>
        </authorList>
    </citation>
    <scope>NUCLEOTIDE SEQUENCE [LARGE SCALE GENOMIC DNA]</scope>
    <source>
        <strain evidence="4 5">DD2A</strain>
    </source>
</reference>
<dbReference type="Pfam" id="PF07228">
    <property type="entry name" value="SpoIIE"/>
    <property type="match status" value="1"/>
</dbReference>
<dbReference type="AlphaFoldDB" id="A0A5C8ZI00"/>
<name>A0A5C8ZI00_9ACTN</name>
<comment type="caution">
    <text evidence="4">The sequence shown here is derived from an EMBL/GenBank/DDBJ whole genome shotgun (WGS) entry which is preliminary data.</text>
</comment>
<dbReference type="InterPro" id="IPR001932">
    <property type="entry name" value="PPM-type_phosphatase-like_dom"/>
</dbReference>
<accession>A0A5C8ZI00</accession>
<evidence type="ECO:0000313" key="4">
    <source>
        <dbReference type="EMBL" id="TXR56733.1"/>
    </source>
</evidence>
<dbReference type="PANTHER" id="PTHR43156:SF2">
    <property type="entry name" value="STAGE II SPORULATION PROTEIN E"/>
    <property type="match status" value="1"/>
</dbReference>
<keyword evidence="5" id="KW-1185">Reference proteome</keyword>
<dbReference type="GO" id="GO:0016791">
    <property type="term" value="F:phosphatase activity"/>
    <property type="evidence" value="ECO:0007669"/>
    <property type="project" value="TreeGrafter"/>
</dbReference>
<evidence type="ECO:0000256" key="2">
    <source>
        <dbReference type="SAM" id="Phobius"/>
    </source>
</evidence>
<evidence type="ECO:0000313" key="5">
    <source>
        <dbReference type="Proteomes" id="UP000321234"/>
    </source>
</evidence>
<dbReference type="RefSeq" id="WP_147925862.1">
    <property type="nucleotide sequence ID" value="NZ_VKAC01000004.1"/>
</dbReference>
<sequence>MGGGIGAGADDEHVLLRPTRRWLWIGVAACAGLAVTDLVSGELSGDPGAANIGGAFALAPTLTAIGGARWHVVVVGLLATLVALWTCLVDGTPPLTTLVSCAVVALSTAVVAVVAGVRRSHLAQLQDRRQAARTLQSAMLTHLPQPRGLQLASRYTPASSGDQVGGDWYDALVDASGATTLVIGDVMGHDIRAAATMGQVRAVLRAYAVEGGQEPSALIARTETALDALGLDVMATLVVARVDPPETPGGPRCLVWSSAGHPPPVLLRTGPDGRAHASVVPTSGGEPGPDVMVGVVPGSPRRDHRCSLPPGATLLLHTDGLVERRDADLEQGTAALLAELEREGHRDLDDLLDTALPDLLHGHHDDDVAVLAVRTS</sequence>
<dbReference type="SMART" id="SM00331">
    <property type="entry name" value="PP2C_SIG"/>
    <property type="match status" value="1"/>
</dbReference>
<dbReference type="PANTHER" id="PTHR43156">
    <property type="entry name" value="STAGE II SPORULATION PROTEIN E-RELATED"/>
    <property type="match status" value="1"/>
</dbReference>
<keyword evidence="2" id="KW-1133">Transmembrane helix</keyword>
<organism evidence="4 5">
    <name type="scientific">Quadrisphaera setariae</name>
    <dbReference type="NCBI Taxonomy" id="2593304"/>
    <lineage>
        <taxon>Bacteria</taxon>
        <taxon>Bacillati</taxon>
        <taxon>Actinomycetota</taxon>
        <taxon>Actinomycetes</taxon>
        <taxon>Kineosporiales</taxon>
        <taxon>Kineosporiaceae</taxon>
        <taxon>Quadrisphaera</taxon>
    </lineage>
</organism>
<dbReference type="OrthoDB" id="118142at2"/>
<proteinExistence type="predicted"/>
<dbReference type="SUPFAM" id="SSF81606">
    <property type="entry name" value="PP2C-like"/>
    <property type="match status" value="1"/>
</dbReference>
<gene>
    <name evidence="4" type="ORF">FMM08_08310</name>
</gene>
<evidence type="ECO:0000259" key="3">
    <source>
        <dbReference type="SMART" id="SM00331"/>
    </source>
</evidence>
<keyword evidence="2" id="KW-0472">Membrane</keyword>
<feature type="transmembrane region" description="Helical" evidence="2">
    <location>
        <begin position="72"/>
        <end position="91"/>
    </location>
</feature>
<dbReference type="EMBL" id="VKAC01000004">
    <property type="protein sequence ID" value="TXR56733.1"/>
    <property type="molecule type" value="Genomic_DNA"/>
</dbReference>
<dbReference type="Gene3D" id="3.60.40.10">
    <property type="entry name" value="PPM-type phosphatase domain"/>
    <property type="match status" value="1"/>
</dbReference>
<dbReference type="Proteomes" id="UP000321234">
    <property type="component" value="Unassembled WGS sequence"/>
</dbReference>
<keyword evidence="1" id="KW-0378">Hydrolase</keyword>
<feature type="transmembrane region" description="Helical" evidence="2">
    <location>
        <begin position="22"/>
        <end position="41"/>
    </location>
</feature>
<evidence type="ECO:0000256" key="1">
    <source>
        <dbReference type="ARBA" id="ARBA00022801"/>
    </source>
</evidence>